<dbReference type="RefSeq" id="WP_065524418.1">
    <property type="nucleotide sequence ID" value="NZ_CP016540.2"/>
</dbReference>
<sequence>MNNEQRGILVGNKEQVKKFGNFDEVASHILALLSKQIGINSLFIAKNDGQTNDILKVHNKKKTLVEEGSSMPLSQSYCNLSVNHGSQPLVIEDVSENELTRSMKVTENFGRGTFVGIPVYYSDHTVYGTICGLDDQTYSFSEEDLTTFETMSTLLTYVLELEKANQQIQTLTAPIVPIMKGVAIVPVIGEITDSRAEFIIKHILEKCSIEPMDHLIIDVSGVHQINSVVGEYLLKIVNILKVIGVTPVITGIQPYMAVKVPHFASALKGVLIEANLEAALKRLGFIVMKESK</sequence>
<feature type="domain" description="STAS" evidence="1">
    <location>
        <begin position="172"/>
        <end position="259"/>
    </location>
</feature>
<reference evidence="2" key="1">
    <citation type="submission" date="2016-10" db="EMBL/GenBank/DDBJ databases">
        <authorList>
            <person name="See-Too W.S."/>
        </authorList>
    </citation>
    <scope>NUCLEOTIDE SEQUENCE</scope>
    <source>
        <strain evidence="2">L10.15</strain>
    </source>
</reference>
<dbReference type="Pfam" id="PF13185">
    <property type="entry name" value="GAF_2"/>
    <property type="match status" value="1"/>
</dbReference>
<dbReference type="PROSITE" id="PS50801">
    <property type="entry name" value="STAS"/>
    <property type="match status" value="1"/>
</dbReference>
<dbReference type="CDD" id="cd07041">
    <property type="entry name" value="STAS_RsbR_RsbS_like"/>
    <property type="match status" value="1"/>
</dbReference>
<dbReference type="Pfam" id="PF01740">
    <property type="entry name" value="STAS"/>
    <property type="match status" value="1"/>
</dbReference>
<dbReference type="AlphaFoldDB" id="A0A1B1S0F5"/>
<dbReference type="InterPro" id="IPR051932">
    <property type="entry name" value="Bact_StressResp_Reg"/>
</dbReference>
<dbReference type="Proteomes" id="UP000053354">
    <property type="component" value="Chromosome"/>
</dbReference>
<name>A0A1B1S0F5_9BACL</name>
<dbReference type="GO" id="GO:0016301">
    <property type="term" value="F:kinase activity"/>
    <property type="evidence" value="ECO:0007669"/>
    <property type="project" value="UniProtKB-KW"/>
</dbReference>
<accession>A0A1B1S0F5</accession>
<dbReference type="Gene3D" id="3.30.750.24">
    <property type="entry name" value="STAS domain"/>
    <property type="match status" value="1"/>
</dbReference>
<protein>
    <submittedName>
        <fullName evidence="2">Histidine kinase</fullName>
    </submittedName>
</protein>
<evidence type="ECO:0000313" key="2">
    <source>
        <dbReference type="EMBL" id="ANU26665.1"/>
    </source>
</evidence>
<evidence type="ECO:0000313" key="3">
    <source>
        <dbReference type="Proteomes" id="UP000053354"/>
    </source>
</evidence>
<gene>
    <name evidence="2" type="ORF">I858_006455</name>
</gene>
<dbReference type="InterPro" id="IPR002645">
    <property type="entry name" value="STAS_dom"/>
</dbReference>
<evidence type="ECO:0000259" key="1">
    <source>
        <dbReference type="PROSITE" id="PS50801"/>
    </source>
</evidence>
<dbReference type="InterPro" id="IPR029016">
    <property type="entry name" value="GAF-like_dom_sf"/>
</dbReference>
<dbReference type="STRING" id="1302659.I858_006455"/>
<dbReference type="InterPro" id="IPR003018">
    <property type="entry name" value="GAF"/>
</dbReference>
<dbReference type="InterPro" id="IPR036513">
    <property type="entry name" value="STAS_dom_sf"/>
</dbReference>
<dbReference type="PANTHER" id="PTHR33745:SF8">
    <property type="entry name" value="BLUE-LIGHT PHOTORECEPTOR"/>
    <property type="match status" value="1"/>
</dbReference>
<dbReference type="Gene3D" id="3.30.450.40">
    <property type="match status" value="1"/>
</dbReference>
<proteinExistence type="predicted"/>
<dbReference type="PANTHER" id="PTHR33745">
    <property type="entry name" value="RSBT ANTAGONIST PROTEIN RSBS-RELATED"/>
    <property type="match status" value="1"/>
</dbReference>
<dbReference type="KEGG" id="pll:I858_006455"/>
<dbReference type="SUPFAM" id="SSF55781">
    <property type="entry name" value="GAF domain-like"/>
    <property type="match status" value="1"/>
</dbReference>
<keyword evidence="2" id="KW-0808">Transferase</keyword>
<dbReference type="EMBL" id="CP016540">
    <property type="protein sequence ID" value="ANU26665.1"/>
    <property type="molecule type" value="Genomic_DNA"/>
</dbReference>
<dbReference type="SUPFAM" id="SSF52091">
    <property type="entry name" value="SpoIIaa-like"/>
    <property type="match status" value="1"/>
</dbReference>
<keyword evidence="2" id="KW-0418">Kinase</keyword>
<organism evidence="2 3">
    <name type="scientific">Planococcus versutus</name>
    <dbReference type="NCBI Taxonomy" id="1302659"/>
    <lineage>
        <taxon>Bacteria</taxon>
        <taxon>Bacillati</taxon>
        <taxon>Bacillota</taxon>
        <taxon>Bacilli</taxon>
        <taxon>Bacillales</taxon>
        <taxon>Caryophanaceae</taxon>
        <taxon>Planococcus</taxon>
    </lineage>
</organism>
<keyword evidence="3" id="KW-1185">Reference proteome</keyword>